<dbReference type="PANTHER" id="PTHR21666:SF270">
    <property type="entry name" value="MUREIN HYDROLASE ACTIVATOR ENVC"/>
    <property type="match status" value="1"/>
</dbReference>
<evidence type="ECO:0000256" key="4">
    <source>
        <dbReference type="ARBA" id="ARBA00012322"/>
    </source>
</evidence>
<dbReference type="AlphaFoldDB" id="A0A2A1KB00"/>
<dbReference type="SUPFAM" id="SSF51261">
    <property type="entry name" value="Duplicated hybrid motif"/>
    <property type="match status" value="1"/>
</dbReference>
<feature type="transmembrane region" description="Helical" evidence="6">
    <location>
        <begin position="7"/>
        <end position="25"/>
    </location>
</feature>
<evidence type="ECO:0000256" key="5">
    <source>
        <dbReference type="ARBA" id="ARBA00023049"/>
    </source>
</evidence>
<reference evidence="9 10" key="1">
    <citation type="submission" date="2017-11" db="EMBL/GenBank/DDBJ databases">
        <authorList>
            <person name="Founou R.C."/>
            <person name="Founou L."/>
            <person name="Allam M."/>
            <person name="Ismail A."/>
            <person name="Essack S.Y."/>
        </authorList>
    </citation>
    <scope>NUCLEOTIDE SEQUENCE [LARGE SCALE GENOMIC DNA]</scope>
    <source>
        <strain evidence="9 10">G811N2B1</strain>
    </source>
</reference>
<evidence type="ECO:0000259" key="7">
    <source>
        <dbReference type="Pfam" id="PF01551"/>
    </source>
</evidence>
<dbReference type="Proteomes" id="UP000238153">
    <property type="component" value="Unassembled WGS sequence"/>
</dbReference>
<protein>
    <recommendedName>
        <fullName evidence="4">lysostaphin</fullName>
        <ecNumber evidence="4">3.4.24.75</ecNumber>
    </recommendedName>
</protein>
<evidence type="ECO:0000256" key="2">
    <source>
        <dbReference type="ARBA" id="ARBA00001947"/>
    </source>
</evidence>
<keyword evidence="6" id="KW-0472">Membrane</keyword>
<keyword evidence="8" id="KW-0378">Hydrolase</keyword>
<comment type="similarity">
    <text evidence="3">Belongs to the peptidase M23B family.</text>
</comment>
<dbReference type="KEGG" id="shh:ShL2_00385"/>
<evidence type="ECO:0000256" key="6">
    <source>
        <dbReference type="SAM" id="Phobius"/>
    </source>
</evidence>
<evidence type="ECO:0000313" key="9">
    <source>
        <dbReference type="EMBL" id="PPJ76268.1"/>
    </source>
</evidence>
<dbReference type="CDD" id="cd12797">
    <property type="entry name" value="M23_peptidase"/>
    <property type="match status" value="1"/>
</dbReference>
<evidence type="ECO:0000256" key="1">
    <source>
        <dbReference type="ARBA" id="ARBA00001667"/>
    </source>
</evidence>
<comment type="caution">
    <text evidence="9">The sequence shown here is derived from an EMBL/GenBank/DDBJ whole genome shotgun (WGS) entry which is preliminary data.</text>
</comment>
<sequence length="187" mass="21100">MKQFIKIVMTILICVGIGVSVTYLIREIDIQPSQMTLNDDNQFGDWKRDGRLTHGYGTYNHGLEFEGNDKHYGNDYDLPENTEVLAATDGVVTRLFEDELGGKVIQISESNGQYHQWYMHLNDFKVTQGQKVKAGDVIALSGNTGEQTTGSHLHFQRMKGGIGNDYAEDPQPFINQLPEKEKSLFNI</sequence>
<dbReference type="Gene3D" id="2.70.70.10">
    <property type="entry name" value="Glucose Permease (Domain IIA)"/>
    <property type="match status" value="1"/>
</dbReference>
<dbReference type="EC" id="3.4.24.75" evidence="4"/>
<evidence type="ECO:0000313" key="10">
    <source>
        <dbReference type="Proteomes" id="UP000238153"/>
    </source>
</evidence>
<dbReference type="EMBL" id="JAVSOO010000021">
    <property type="protein sequence ID" value="MDT4287090.1"/>
    <property type="molecule type" value="Genomic_DNA"/>
</dbReference>
<evidence type="ECO:0000313" key="11">
    <source>
        <dbReference type="Proteomes" id="UP001269271"/>
    </source>
</evidence>
<gene>
    <name evidence="9" type="ORF">CV019_03700</name>
    <name evidence="8" type="ORF">RO950_08655</name>
</gene>
<keyword evidence="6" id="KW-0812">Transmembrane</keyword>
<comment type="catalytic activity">
    <reaction evidence="1">
        <text>Hydrolysis of the -Gly-|-Gly- bond in the pentaglycine inter-peptide link joining staphylococcal cell wall peptidoglycans.</text>
        <dbReference type="EC" id="3.4.24.75"/>
    </reaction>
</comment>
<organism evidence="9 10">
    <name type="scientific">Staphylococcus haemolyticus</name>
    <dbReference type="NCBI Taxonomy" id="1283"/>
    <lineage>
        <taxon>Bacteria</taxon>
        <taxon>Bacillati</taxon>
        <taxon>Bacillota</taxon>
        <taxon>Bacilli</taxon>
        <taxon>Bacillales</taxon>
        <taxon>Staphylococcaceae</taxon>
        <taxon>Staphylococcus</taxon>
    </lineage>
</organism>
<feature type="domain" description="M23ase beta-sheet core" evidence="7">
    <location>
        <begin position="70"/>
        <end position="161"/>
    </location>
</feature>
<evidence type="ECO:0000256" key="3">
    <source>
        <dbReference type="ARBA" id="ARBA00006646"/>
    </source>
</evidence>
<comment type="cofactor">
    <cofactor evidence="2">
        <name>Zn(2+)</name>
        <dbReference type="ChEBI" id="CHEBI:29105"/>
    </cofactor>
</comment>
<proteinExistence type="inferred from homology"/>
<name>A0A2A1KB00_STAHA</name>
<dbReference type="GO" id="GO:0006508">
    <property type="term" value="P:proteolysis"/>
    <property type="evidence" value="ECO:0007669"/>
    <property type="project" value="UniProtKB-KW"/>
</dbReference>
<dbReference type="InterPro" id="IPR050570">
    <property type="entry name" value="Cell_wall_metabolism_enzyme"/>
</dbReference>
<keyword evidence="5" id="KW-0482">Metalloprotease</keyword>
<dbReference type="GO" id="GO:0004222">
    <property type="term" value="F:metalloendopeptidase activity"/>
    <property type="evidence" value="ECO:0007669"/>
    <property type="project" value="TreeGrafter"/>
</dbReference>
<dbReference type="OMA" id="NGDNRHY"/>
<dbReference type="Pfam" id="PF01551">
    <property type="entry name" value="Peptidase_M23"/>
    <property type="match status" value="1"/>
</dbReference>
<keyword evidence="6" id="KW-1133">Transmembrane helix</keyword>
<dbReference type="Proteomes" id="UP001269271">
    <property type="component" value="Unassembled WGS sequence"/>
</dbReference>
<accession>A0A2A1KB00</accession>
<dbReference type="STRING" id="1283.ShL2_00385"/>
<dbReference type="PANTHER" id="PTHR21666">
    <property type="entry name" value="PEPTIDASE-RELATED"/>
    <property type="match status" value="1"/>
</dbReference>
<evidence type="ECO:0000313" key="8">
    <source>
        <dbReference type="EMBL" id="MDT4287090.1"/>
    </source>
</evidence>
<dbReference type="InterPro" id="IPR011055">
    <property type="entry name" value="Dup_hybrid_motif"/>
</dbReference>
<reference evidence="8 11" key="2">
    <citation type="submission" date="2023-08" db="EMBL/GenBank/DDBJ databases">
        <title>Genomic surveillance of Staphylococcus haemolyticus neonatal outbreak in southern France.</title>
        <authorList>
            <person name="Magnan C."/>
            <person name="Morsli M."/>
            <person name="Thiery B."/>
            <person name="Salipante F."/>
            <person name="Attar J."/>
            <person name="Massimo D.M."/>
            <person name="Ory J."/>
            <person name="Pantel A."/>
            <person name="Lavigne J.-P."/>
        </authorList>
    </citation>
    <scope>NUCLEOTIDE SEQUENCE [LARGE SCALE GENOMIC DNA]</scope>
    <source>
        <strain evidence="8 11">NSH026</strain>
    </source>
</reference>
<keyword evidence="11" id="KW-1185">Reference proteome</keyword>
<keyword evidence="5" id="KW-0645">Protease</keyword>
<dbReference type="EMBL" id="PGWX01000233">
    <property type="protein sequence ID" value="PPJ76268.1"/>
    <property type="molecule type" value="Genomic_DNA"/>
</dbReference>
<dbReference type="InterPro" id="IPR016047">
    <property type="entry name" value="M23ase_b-sheet_dom"/>
</dbReference>